<dbReference type="PANTHER" id="PTHR36930">
    <property type="entry name" value="METAL-SULFUR CLUSTER BIOSYNTHESIS PROTEINS YUAD-RELATED"/>
    <property type="match status" value="1"/>
</dbReference>
<dbReference type="PROSITE" id="PS51340">
    <property type="entry name" value="MOSC"/>
    <property type="match status" value="1"/>
</dbReference>
<dbReference type="Gene3D" id="2.40.33.20">
    <property type="entry name" value="PK beta-barrel domain-like"/>
    <property type="match status" value="1"/>
</dbReference>
<reference evidence="2 3" key="1">
    <citation type="submission" date="2018-09" db="EMBL/GenBank/DDBJ databases">
        <title>Draft genome sequence of Rhodopseudomonas palustris 2.1.18.</title>
        <authorList>
            <person name="Robertson S.L."/>
            <person name="Meyer T.E."/>
            <person name="Kyndt J.A."/>
        </authorList>
    </citation>
    <scope>NUCLEOTIDE SEQUENCE [LARGE SCALE GENOMIC DNA]</scope>
    <source>
        <strain evidence="2 3">2.1.18</strain>
    </source>
</reference>
<evidence type="ECO:0000313" key="2">
    <source>
        <dbReference type="EMBL" id="RJF69990.1"/>
    </source>
</evidence>
<dbReference type="RefSeq" id="WP_119858116.1">
    <property type="nucleotide sequence ID" value="NZ_QYYD01000020.1"/>
</dbReference>
<dbReference type="Proteomes" id="UP000285523">
    <property type="component" value="Unassembled WGS sequence"/>
</dbReference>
<dbReference type="SUPFAM" id="SSF50800">
    <property type="entry name" value="PK beta-barrel domain-like"/>
    <property type="match status" value="1"/>
</dbReference>
<dbReference type="AlphaFoldDB" id="A0A418V242"/>
<evidence type="ECO:0000313" key="3">
    <source>
        <dbReference type="Proteomes" id="UP000285523"/>
    </source>
</evidence>
<dbReference type="Pfam" id="PF03473">
    <property type="entry name" value="MOSC"/>
    <property type="match status" value="1"/>
</dbReference>
<dbReference type="GO" id="GO:0030151">
    <property type="term" value="F:molybdenum ion binding"/>
    <property type="evidence" value="ECO:0007669"/>
    <property type="project" value="InterPro"/>
</dbReference>
<comment type="caution">
    <text evidence="2">The sequence shown here is derived from an EMBL/GenBank/DDBJ whole genome shotgun (WGS) entry which is preliminary data.</text>
</comment>
<name>A0A418V242_RHOPL</name>
<dbReference type="EMBL" id="QYYD01000020">
    <property type="protein sequence ID" value="RJF69990.1"/>
    <property type="molecule type" value="Genomic_DNA"/>
</dbReference>
<evidence type="ECO:0000259" key="1">
    <source>
        <dbReference type="PROSITE" id="PS51340"/>
    </source>
</evidence>
<dbReference type="GO" id="GO:0003824">
    <property type="term" value="F:catalytic activity"/>
    <property type="evidence" value="ECO:0007669"/>
    <property type="project" value="InterPro"/>
</dbReference>
<organism evidence="2 3">
    <name type="scientific">Rhodopseudomonas palustris</name>
    <dbReference type="NCBI Taxonomy" id="1076"/>
    <lineage>
        <taxon>Bacteria</taxon>
        <taxon>Pseudomonadati</taxon>
        <taxon>Pseudomonadota</taxon>
        <taxon>Alphaproteobacteria</taxon>
        <taxon>Hyphomicrobiales</taxon>
        <taxon>Nitrobacteraceae</taxon>
        <taxon>Rhodopseudomonas</taxon>
    </lineage>
</organism>
<dbReference type="InterPro" id="IPR005302">
    <property type="entry name" value="MoCF_Sase_C"/>
</dbReference>
<sequence length="165" mass="17550">MTAFPPDAPLGRLIAAPMRPGRLTWIGLRPARHAEMTTPDEAQLIAQTGVAGDRYRTTRNGARQVTLIAVEDLAAIAAFLGRDSVAPELLRRNLVTSGINLAALKAQRFRIGNATLEASGDCAPCSKMEETFGLGGYNAVRGRGGITARILESGTVRIGDPVERV</sequence>
<dbReference type="PANTHER" id="PTHR36930:SF1">
    <property type="entry name" value="MOSC DOMAIN-CONTAINING PROTEIN"/>
    <property type="match status" value="1"/>
</dbReference>
<dbReference type="InterPro" id="IPR052716">
    <property type="entry name" value="MOSC_domain"/>
</dbReference>
<protein>
    <submittedName>
        <fullName evidence="2">MOSC domain-containing protein</fullName>
    </submittedName>
</protein>
<proteinExistence type="predicted"/>
<dbReference type="InterPro" id="IPR011037">
    <property type="entry name" value="Pyrv_Knase-like_insert_dom_sf"/>
</dbReference>
<dbReference type="OrthoDB" id="1550913at2"/>
<dbReference type="GO" id="GO:0030170">
    <property type="term" value="F:pyridoxal phosphate binding"/>
    <property type="evidence" value="ECO:0007669"/>
    <property type="project" value="InterPro"/>
</dbReference>
<feature type="domain" description="MOSC" evidence="1">
    <location>
        <begin position="37"/>
        <end position="165"/>
    </location>
</feature>
<gene>
    <name evidence="2" type="ORF">D4Q52_18865</name>
</gene>
<accession>A0A418V242</accession>